<dbReference type="InterPro" id="IPR037923">
    <property type="entry name" value="HTH-like"/>
</dbReference>
<comment type="subcellular location">
    <subcellularLocation>
        <location evidence="8">Cytoplasm</location>
    </subcellularLocation>
</comment>
<dbReference type="PROSITE" id="PS00041">
    <property type="entry name" value="HTH_ARAC_FAMILY_1"/>
    <property type="match status" value="1"/>
</dbReference>
<accession>C6C3E6</accession>
<protein>
    <recommendedName>
        <fullName evidence="8">HTH-type transcriptional activator RhaS</fullName>
    </recommendedName>
    <alternativeName>
        <fullName evidence="8">L-rhamnose operon regulatory protein RhaS</fullName>
    </alternativeName>
</protein>
<dbReference type="InterPro" id="IPR018060">
    <property type="entry name" value="HTH_AraC"/>
</dbReference>
<sequence>MTILHGDEFFVSQATTVAVEPRMPQSAFPEHYHDFWEIVVVDQGAGVHVFNDQPYVLCSGAVFFVRDNDRHLFEQVEELHLTNVLYRSPRGFRFLSDIAPFLPYGPNGEWLGQWQVNNGTRQQVKQLILQLAGQARSERPEDIATSESLFLQILVLLRQKGFRTQSDGSAAQGIQALLGWLQNNFCEEVNWDALAERFSLSLRTMHRQLKQHTGMTPQRYLNRLRLLEARRRLQQSDDSITTIAHDCGFSDSNHFSTQFRKAFSLAPKSLRHRAQHEETIQ</sequence>
<dbReference type="PRINTS" id="PR00032">
    <property type="entry name" value="HTHARAC"/>
</dbReference>
<dbReference type="PROSITE" id="PS01124">
    <property type="entry name" value="HTH_ARAC_FAMILY_2"/>
    <property type="match status" value="1"/>
</dbReference>
<evidence type="ECO:0000256" key="6">
    <source>
        <dbReference type="ARBA" id="ARBA00023163"/>
    </source>
</evidence>
<dbReference type="AlphaFoldDB" id="C6C3E6"/>
<keyword evidence="5 8" id="KW-0010">Activator</keyword>
<dbReference type="STRING" id="579405.Dd703_3484"/>
<evidence type="ECO:0000256" key="7">
    <source>
        <dbReference type="ARBA" id="ARBA00023308"/>
    </source>
</evidence>
<dbReference type="Pfam" id="PF12833">
    <property type="entry name" value="HTH_18"/>
    <property type="match status" value="1"/>
</dbReference>
<dbReference type="InterPro" id="IPR023609">
    <property type="entry name" value="Tscrpt_reg_HTH_RhaS"/>
</dbReference>
<dbReference type="GO" id="GO:0045893">
    <property type="term" value="P:positive regulation of DNA-templated transcription"/>
    <property type="evidence" value="ECO:0007669"/>
    <property type="project" value="UniProtKB-UniRule"/>
</dbReference>
<dbReference type="GO" id="GO:0005737">
    <property type="term" value="C:cytoplasm"/>
    <property type="evidence" value="ECO:0007669"/>
    <property type="project" value="UniProtKB-SubCell"/>
</dbReference>
<evidence type="ECO:0000313" key="10">
    <source>
        <dbReference type="EMBL" id="ACS87244.1"/>
    </source>
</evidence>
<dbReference type="EMBL" id="CP001654">
    <property type="protein sequence ID" value="ACS87244.1"/>
    <property type="molecule type" value="Genomic_DNA"/>
</dbReference>
<reference evidence="10" key="1">
    <citation type="submission" date="2009-06" db="EMBL/GenBank/DDBJ databases">
        <title>Complete sequence of Dickeya dadantii Ech703.</title>
        <authorList>
            <consortium name="US DOE Joint Genome Institute"/>
            <person name="Lucas S."/>
            <person name="Copeland A."/>
            <person name="Lapidus A."/>
            <person name="Glavina del Rio T."/>
            <person name="Dalin E."/>
            <person name="Tice H."/>
            <person name="Bruce D."/>
            <person name="Goodwin L."/>
            <person name="Pitluck S."/>
            <person name="Chertkov O."/>
            <person name="Brettin T."/>
            <person name="Detter J.C."/>
            <person name="Han C."/>
            <person name="Larimer F."/>
            <person name="Land M."/>
            <person name="Hauser L."/>
            <person name="Kyrpides N."/>
            <person name="Mikhailova N."/>
            <person name="Balakrishnan V."/>
            <person name="Glasner J."/>
            <person name="Perna N.T."/>
        </authorList>
    </citation>
    <scope>NUCLEOTIDE SEQUENCE [LARGE SCALE GENOMIC DNA]</scope>
    <source>
        <strain evidence="10">Ech703</strain>
    </source>
</reference>
<keyword evidence="6 8" id="KW-0804">Transcription</keyword>
<evidence type="ECO:0000256" key="8">
    <source>
        <dbReference type="HAMAP-Rule" id="MF_01534"/>
    </source>
</evidence>
<dbReference type="InterPro" id="IPR003313">
    <property type="entry name" value="AraC-bd"/>
</dbReference>
<proteinExistence type="inferred from homology"/>
<dbReference type="SUPFAM" id="SSF46689">
    <property type="entry name" value="Homeodomain-like"/>
    <property type="match status" value="2"/>
</dbReference>
<keyword evidence="11" id="KW-1185">Reference proteome</keyword>
<dbReference type="Gene3D" id="2.60.120.10">
    <property type="entry name" value="Jelly Rolls"/>
    <property type="match status" value="1"/>
</dbReference>
<dbReference type="InterPro" id="IPR050204">
    <property type="entry name" value="AraC_XylS_family_regulators"/>
</dbReference>
<feature type="domain" description="HTH araC/xylS-type" evidence="9">
    <location>
        <begin position="175"/>
        <end position="273"/>
    </location>
</feature>
<dbReference type="InterPro" id="IPR047220">
    <property type="entry name" value="RhaR_RhaS-like_N"/>
</dbReference>
<keyword evidence="1 8" id="KW-0963">Cytoplasm</keyword>
<dbReference type="KEGG" id="dda:Dd703_3484"/>
<dbReference type="GO" id="GO:0043565">
    <property type="term" value="F:sequence-specific DNA binding"/>
    <property type="evidence" value="ECO:0007669"/>
    <property type="project" value="InterPro"/>
</dbReference>
<dbReference type="RefSeq" id="WP_015855142.1">
    <property type="nucleotide sequence ID" value="NC_012880.1"/>
</dbReference>
<dbReference type="SUPFAM" id="SSF51215">
    <property type="entry name" value="Regulatory protein AraC"/>
    <property type="match status" value="1"/>
</dbReference>
<evidence type="ECO:0000259" key="9">
    <source>
        <dbReference type="PROSITE" id="PS01124"/>
    </source>
</evidence>
<dbReference type="Pfam" id="PF02311">
    <property type="entry name" value="AraC_binding"/>
    <property type="match status" value="1"/>
</dbReference>
<dbReference type="InterPro" id="IPR014710">
    <property type="entry name" value="RmlC-like_jellyroll"/>
</dbReference>
<feature type="site" description="Interaction with sigma-70" evidence="8">
    <location>
        <position position="251"/>
    </location>
</feature>
<dbReference type="GO" id="GO:0003700">
    <property type="term" value="F:DNA-binding transcription factor activity"/>
    <property type="evidence" value="ECO:0007669"/>
    <property type="project" value="UniProtKB-UniRule"/>
</dbReference>
<evidence type="ECO:0000256" key="3">
    <source>
        <dbReference type="ARBA" id="ARBA00023015"/>
    </source>
</evidence>
<gene>
    <name evidence="8" type="primary">rhaS</name>
    <name evidence="10" type="ordered locus">Dd703_3484</name>
</gene>
<evidence type="ECO:0000313" key="11">
    <source>
        <dbReference type="Proteomes" id="UP000002734"/>
    </source>
</evidence>
<dbReference type="HOGENOM" id="CLU_000445_88_5_6"/>
<dbReference type="PANTHER" id="PTHR46796">
    <property type="entry name" value="HTH-TYPE TRANSCRIPTIONAL ACTIVATOR RHAS-RELATED"/>
    <property type="match status" value="1"/>
</dbReference>
<dbReference type="Gene3D" id="1.10.10.60">
    <property type="entry name" value="Homeodomain-like"/>
    <property type="match status" value="1"/>
</dbReference>
<keyword evidence="2 8" id="KW-0677">Repeat</keyword>
<name>C6C3E6_MUSP7</name>
<dbReference type="SMART" id="SM00342">
    <property type="entry name" value="HTH_ARAC"/>
    <property type="match status" value="1"/>
</dbReference>
<dbReference type="InterPro" id="IPR018062">
    <property type="entry name" value="HTH_AraC-typ_CS"/>
</dbReference>
<keyword evidence="7 8" id="KW-0684">Rhamnose metabolism</keyword>
<dbReference type="PANTHER" id="PTHR46796:SF13">
    <property type="entry name" value="HTH-TYPE TRANSCRIPTIONAL ACTIVATOR RHAS"/>
    <property type="match status" value="1"/>
</dbReference>
<dbReference type="InterPro" id="IPR020449">
    <property type="entry name" value="Tscrpt_reg_AraC-type_HTH"/>
</dbReference>
<comment type="caution">
    <text evidence="8">Lacks conserved residue(s) required for the propagation of feature annotation.</text>
</comment>
<comment type="function">
    <text evidence="8">Activates expression of the rhaBAD and rhaT operons.</text>
</comment>
<keyword evidence="4 8" id="KW-0238">DNA-binding</keyword>
<dbReference type="CDD" id="cd06977">
    <property type="entry name" value="cupin_RhaR_RhaS-like_N"/>
    <property type="match status" value="1"/>
</dbReference>
<dbReference type="NCBIfam" id="NF010028">
    <property type="entry name" value="PRK13503.1"/>
    <property type="match status" value="1"/>
</dbReference>
<keyword evidence="3 8" id="KW-0805">Transcription regulation</keyword>
<dbReference type="HAMAP" id="MF_01534">
    <property type="entry name" value="HTH_type_RhaS"/>
    <property type="match status" value="1"/>
</dbReference>
<evidence type="ECO:0000256" key="1">
    <source>
        <dbReference type="ARBA" id="ARBA00022490"/>
    </source>
</evidence>
<dbReference type="InterPro" id="IPR009057">
    <property type="entry name" value="Homeodomain-like_sf"/>
</dbReference>
<evidence type="ECO:0000256" key="5">
    <source>
        <dbReference type="ARBA" id="ARBA00023159"/>
    </source>
</evidence>
<dbReference type="eggNOG" id="COG4977">
    <property type="taxonomic scope" value="Bacteria"/>
</dbReference>
<comment type="subunit">
    <text evidence="8">Binds DNA as a dimer.</text>
</comment>
<organism evidence="10 11">
    <name type="scientific">Musicola paradisiaca (strain Ech703)</name>
    <name type="common">Dickeya paradisiaca</name>
    <name type="synonym">Dickeya dadantii</name>
    <dbReference type="NCBI Taxonomy" id="579405"/>
    <lineage>
        <taxon>Bacteria</taxon>
        <taxon>Pseudomonadati</taxon>
        <taxon>Pseudomonadota</taxon>
        <taxon>Gammaproteobacteria</taxon>
        <taxon>Enterobacterales</taxon>
        <taxon>Pectobacteriaceae</taxon>
        <taxon>Musicola</taxon>
    </lineage>
</organism>
<evidence type="ECO:0000256" key="4">
    <source>
        <dbReference type="ARBA" id="ARBA00023125"/>
    </source>
</evidence>
<evidence type="ECO:0000256" key="2">
    <source>
        <dbReference type="ARBA" id="ARBA00022737"/>
    </source>
</evidence>
<dbReference type="Proteomes" id="UP000002734">
    <property type="component" value="Chromosome"/>
</dbReference>